<dbReference type="InterPro" id="IPR011032">
    <property type="entry name" value="GroES-like_sf"/>
</dbReference>
<evidence type="ECO:0000256" key="1">
    <source>
        <dbReference type="ARBA" id="ARBA00004496"/>
    </source>
</evidence>
<gene>
    <name evidence="7" type="ORF">SAMN05444392_1352</name>
</gene>
<protein>
    <submittedName>
        <fullName evidence="7">NADPH:quinone reductase</fullName>
    </submittedName>
</protein>
<dbReference type="Gene3D" id="3.40.50.720">
    <property type="entry name" value="NAD(P)-binding Rossmann-like Domain"/>
    <property type="match status" value="1"/>
</dbReference>
<evidence type="ECO:0000313" key="7">
    <source>
        <dbReference type="EMBL" id="SHF44524.1"/>
    </source>
</evidence>
<evidence type="ECO:0000256" key="4">
    <source>
        <dbReference type="ARBA" id="ARBA00022857"/>
    </source>
</evidence>
<dbReference type="Gene3D" id="3.90.180.10">
    <property type="entry name" value="Medium-chain alcohol dehydrogenases, catalytic domain"/>
    <property type="match status" value="1"/>
</dbReference>
<dbReference type="GO" id="GO:0005737">
    <property type="term" value="C:cytoplasm"/>
    <property type="evidence" value="ECO:0007669"/>
    <property type="project" value="UniProtKB-SubCell"/>
</dbReference>
<dbReference type="AlphaFoldDB" id="A0A1M5BPR0"/>
<dbReference type="GO" id="GO:0016491">
    <property type="term" value="F:oxidoreductase activity"/>
    <property type="evidence" value="ECO:0007669"/>
    <property type="project" value="InterPro"/>
</dbReference>
<dbReference type="PROSITE" id="PS01162">
    <property type="entry name" value="QOR_ZETA_CRYSTAL"/>
    <property type="match status" value="1"/>
</dbReference>
<keyword evidence="4" id="KW-0521">NADP</keyword>
<evidence type="ECO:0000256" key="3">
    <source>
        <dbReference type="ARBA" id="ARBA00022490"/>
    </source>
</evidence>
<dbReference type="InterPro" id="IPR036291">
    <property type="entry name" value="NAD(P)-bd_dom_sf"/>
</dbReference>
<keyword evidence="8" id="KW-1185">Reference proteome</keyword>
<organism evidence="7 8">
    <name type="scientific">Seinonella peptonophila</name>
    <dbReference type="NCBI Taxonomy" id="112248"/>
    <lineage>
        <taxon>Bacteria</taxon>
        <taxon>Bacillati</taxon>
        <taxon>Bacillota</taxon>
        <taxon>Bacilli</taxon>
        <taxon>Bacillales</taxon>
        <taxon>Thermoactinomycetaceae</taxon>
        <taxon>Seinonella</taxon>
    </lineage>
</organism>
<dbReference type="InterPro" id="IPR013154">
    <property type="entry name" value="ADH-like_N"/>
</dbReference>
<keyword evidence="5" id="KW-0694">RNA-binding</keyword>
<keyword evidence="3" id="KW-0963">Cytoplasm</keyword>
<name>A0A1M5BPR0_9BACL</name>
<sequence>MSKTYMKAIRVHEFGNPGVLTLEDVERPEPQSGEVLVQVVYSAVIPLDWKIRSGMTKDIFPQPLPYIPGAVFSGIIESVGDNVTEFKVGDFVFGKMNGSYSEFGIVPVSEPYLNGMLHVPENLSLEEAATIGAGAESAWKALFTEGNLESGQTVLIHAAAGGVGQFAVQLAKWKGARVIGTASSTNLDYVKSLGADQVIDYTTTPFEEVTKDVDLVVDLVGGNTQDRSWSVLKPGGRLVSLVQPPSQKKAHTFEVTAKLSSAFPTYEDNKAVAQLIADGTIRAEIDKIYPLSKAEEAHIQSEGRHSRGRILLNPNPI</sequence>
<dbReference type="Pfam" id="PF08240">
    <property type="entry name" value="ADH_N"/>
    <property type="match status" value="1"/>
</dbReference>
<comment type="subunit">
    <text evidence="2">Homotetramer.</text>
</comment>
<dbReference type="OrthoDB" id="9792162at2"/>
<dbReference type="SUPFAM" id="SSF51735">
    <property type="entry name" value="NAD(P)-binding Rossmann-fold domains"/>
    <property type="match status" value="1"/>
</dbReference>
<reference evidence="7 8" key="1">
    <citation type="submission" date="2016-11" db="EMBL/GenBank/DDBJ databases">
        <authorList>
            <person name="Jaros S."/>
            <person name="Januszkiewicz K."/>
            <person name="Wedrychowicz H."/>
        </authorList>
    </citation>
    <scope>NUCLEOTIDE SEQUENCE [LARGE SCALE GENOMIC DNA]</scope>
    <source>
        <strain evidence="7 8">DSM 44666</strain>
    </source>
</reference>
<dbReference type="EMBL" id="FQVL01000035">
    <property type="protein sequence ID" value="SHF44524.1"/>
    <property type="molecule type" value="Genomic_DNA"/>
</dbReference>
<dbReference type="SUPFAM" id="SSF50129">
    <property type="entry name" value="GroES-like"/>
    <property type="match status" value="1"/>
</dbReference>
<dbReference type="InterPro" id="IPR002364">
    <property type="entry name" value="Quin_OxRdtase/zeta-crystal_CS"/>
</dbReference>
<evidence type="ECO:0000313" key="8">
    <source>
        <dbReference type="Proteomes" id="UP000184476"/>
    </source>
</evidence>
<accession>A0A1M5BPR0</accession>
<dbReference type="PANTHER" id="PTHR44154:SF1">
    <property type="entry name" value="QUINONE OXIDOREDUCTASE"/>
    <property type="match status" value="1"/>
</dbReference>
<dbReference type="CDD" id="cd05289">
    <property type="entry name" value="MDR_like_2"/>
    <property type="match status" value="1"/>
</dbReference>
<evidence type="ECO:0000256" key="2">
    <source>
        <dbReference type="ARBA" id="ARBA00011881"/>
    </source>
</evidence>
<dbReference type="Pfam" id="PF13602">
    <property type="entry name" value="ADH_zinc_N_2"/>
    <property type="match status" value="1"/>
</dbReference>
<dbReference type="InterPro" id="IPR020843">
    <property type="entry name" value="ER"/>
</dbReference>
<dbReference type="PANTHER" id="PTHR44154">
    <property type="entry name" value="QUINONE OXIDOREDUCTASE"/>
    <property type="match status" value="1"/>
</dbReference>
<proteinExistence type="predicted"/>
<dbReference type="GO" id="GO:0008270">
    <property type="term" value="F:zinc ion binding"/>
    <property type="evidence" value="ECO:0007669"/>
    <property type="project" value="InterPro"/>
</dbReference>
<evidence type="ECO:0000256" key="5">
    <source>
        <dbReference type="ARBA" id="ARBA00022884"/>
    </source>
</evidence>
<feature type="domain" description="Enoyl reductase (ER)" evidence="6">
    <location>
        <begin position="15"/>
        <end position="312"/>
    </location>
</feature>
<dbReference type="Proteomes" id="UP000184476">
    <property type="component" value="Unassembled WGS sequence"/>
</dbReference>
<dbReference type="GO" id="GO:0003723">
    <property type="term" value="F:RNA binding"/>
    <property type="evidence" value="ECO:0007669"/>
    <property type="project" value="UniProtKB-KW"/>
</dbReference>
<dbReference type="SMART" id="SM00829">
    <property type="entry name" value="PKS_ER"/>
    <property type="match status" value="1"/>
</dbReference>
<dbReference type="STRING" id="112248.SAMN05444392_1352"/>
<comment type="subcellular location">
    <subcellularLocation>
        <location evidence="1">Cytoplasm</location>
    </subcellularLocation>
</comment>
<dbReference type="InterPro" id="IPR051603">
    <property type="entry name" value="Zinc-ADH_QOR/CCCR"/>
</dbReference>
<evidence type="ECO:0000259" key="6">
    <source>
        <dbReference type="SMART" id="SM00829"/>
    </source>
</evidence>